<dbReference type="Pfam" id="PF00355">
    <property type="entry name" value="Rieske"/>
    <property type="match status" value="1"/>
</dbReference>
<evidence type="ECO:0000256" key="4">
    <source>
        <dbReference type="ARBA" id="ARBA00023014"/>
    </source>
</evidence>
<dbReference type="Proteomes" id="UP000556084">
    <property type="component" value="Unassembled WGS sequence"/>
</dbReference>
<keyword evidence="2" id="KW-0479">Metal-binding</keyword>
<dbReference type="SUPFAM" id="SSF50022">
    <property type="entry name" value="ISP domain"/>
    <property type="match status" value="1"/>
</dbReference>
<feature type="domain" description="Rieske" evidence="6">
    <location>
        <begin position="1"/>
        <end position="74"/>
    </location>
</feature>
<comment type="caution">
    <text evidence="7">The sequence shown here is derived from an EMBL/GenBank/DDBJ whole genome shotgun (WGS) entry which is preliminary data.</text>
</comment>
<dbReference type="AlphaFoldDB" id="A0A7W7PMC9"/>
<keyword evidence="4" id="KW-0411">Iron-sulfur</keyword>
<feature type="region of interest" description="Disordered" evidence="5">
    <location>
        <begin position="79"/>
        <end position="103"/>
    </location>
</feature>
<dbReference type="EMBL" id="JACHJH010000003">
    <property type="protein sequence ID" value="MBB4893660.1"/>
    <property type="molecule type" value="Genomic_DNA"/>
</dbReference>
<dbReference type="CDD" id="cd03467">
    <property type="entry name" value="Rieske"/>
    <property type="match status" value="1"/>
</dbReference>
<dbReference type="InterPro" id="IPR036922">
    <property type="entry name" value="Rieske_2Fe-2S_sf"/>
</dbReference>
<dbReference type="GO" id="GO:0016705">
    <property type="term" value="F:oxidoreductase activity, acting on paired donors, with incorporation or reduction of molecular oxygen"/>
    <property type="evidence" value="ECO:0007669"/>
    <property type="project" value="UniProtKB-ARBA"/>
</dbReference>
<evidence type="ECO:0000256" key="5">
    <source>
        <dbReference type="SAM" id="MobiDB-lite"/>
    </source>
</evidence>
<dbReference type="GO" id="GO:0046872">
    <property type="term" value="F:metal ion binding"/>
    <property type="evidence" value="ECO:0007669"/>
    <property type="project" value="UniProtKB-KW"/>
</dbReference>
<evidence type="ECO:0000259" key="6">
    <source>
        <dbReference type="PROSITE" id="PS51296"/>
    </source>
</evidence>
<proteinExistence type="predicted"/>
<evidence type="ECO:0000256" key="3">
    <source>
        <dbReference type="ARBA" id="ARBA00023004"/>
    </source>
</evidence>
<evidence type="ECO:0000256" key="1">
    <source>
        <dbReference type="ARBA" id="ARBA00022714"/>
    </source>
</evidence>
<dbReference type="Gene3D" id="2.102.10.10">
    <property type="entry name" value="Rieske [2Fe-2S] iron-sulphur domain"/>
    <property type="match status" value="1"/>
</dbReference>
<feature type="compositionally biased region" description="Basic and acidic residues" evidence="5">
    <location>
        <begin position="91"/>
        <end position="103"/>
    </location>
</feature>
<organism evidence="7 8">
    <name type="scientific">Streptomyces olivoverticillatus</name>
    <dbReference type="NCBI Taxonomy" id="66427"/>
    <lineage>
        <taxon>Bacteria</taxon>
        <taxon>Bacillati</taxon>
        <taxon>Actinomycetota</taxon>
        <taxon>Actinomycetes</taxon>
        <taxon>Kitasatosporales</taxon>
        <taxon>Streptomycetaceae</taxon>
        <taxon>Streptomyces</taxon>
    </lineage>
</organism>
<dbReference type="PROSITE" id="PS51296">
    <property type="entry name" value="RIESKE"/>
    <property type="match status" value="1"/>
</dbReference>
<dbReference type="GO" id="GO:0004497">
    <property type="term" value="F:monooxygenase activity"/>
    <property type="evidence" value="ECO:0007669"/>
    <property type="project" value="UniProtKB-ARBA"/>
</dbReference>
<keyword evidence="1" id="KW-0001">2Fe-2S</keyword>
<dbReference type="GO" id="GO:0051537">
    <property type="term" value="F:2 iron, 2 sulfur cluster binding"/>
    <property type="evidence" value="ECO:0007669"/>
    <property type="project" value="UniProtKB-KW"/>
</dbReference>
<evidence type="ECO:0000256" key="2">
    <source>
        <dbReference type="ARBA" id="ARBA00022723"/>
    </source>
</evidence>
<reference evidence="7 8" key="1">
    <citation type="submission" date="2020-08" db="EMBL/GenBank/DDBJ databases">
        <title>Genomic Encyclopedia of Type Strains, Phase III (KMG-III): the genomes of soil and plant-associated and newly described type strains.</title>
        <authorList>
            <person name="Whitman W."/>
        </authorList>
    </citation>
    <scope>NUCLEOTIDE SEQUENCE [LARGE SCALE GENOMIC DNA]</scope>
    <source>
        <strain evidence="7 8">CECT 3266</strain>
    </source>
</reference>
<dbReference type="RefSeq" id="WP_184349520.1">
    <property type="nucleotide sequence ID" value="NZ_JACHJH010000003.1"/>
</dbReference>
<accession>A0A7W7PMC9</accession>
<name>A0A7W7PMC9_9ACTN</name>
<sequence length="103" mass="11106">MREADNTIHEQPGEDAFTVRLGDCAVTVPARCPHRGAPLAQGVITGTFLECPWHGATFDLRTGKRLRGPQCADLGIAGTVTGESGKRVAPHRSDHRDVQGHRL</sequence>
<dbReference type="InterPro" id="IPR017941">
    <property type="entry name" value="Rieske_2Fe-2S"/>
</dbReference>
<evidence type="ECO:0000313" key="8">
    <source>
        <dbReference type="Proteomes" id="UP000556084"/>
    </source>
</evidence>
<keyword evidence="3" id="KW-0408">Iron</keyword>
<evidence type="ECO:0000313" key="7">
    <source>
        <dbReference type="EMBL" id="MBB4893660.1"/>
    </source>
</evidence>
<gene>
    <name evidence="7" type="ORF">FHS39_002691</name>
</gene>
<keyword evidence="8" id="KW-1185">Reference proteome</keyword>
<protein>
    <submittedName>
        <fullName evidence="7">Nitrite reductase/ring-hydroxylating ferredoxin subunit</fullName>
    </submittedName>
</protein>